<dbReference type="Proteomes" id="UP000185944">
    <property type="component" value="Unassembled WGS sequence"/>
</dbReference>
<dbReference type="VEuPathDB" id="MicrosporidiaDB:NEDG_01872"/>
<proteinExistence type="predicted"/>
<evidence type="ECO:0000313" key="1">
    <source>
        <dbReference type="EMBL" id="OAG31098.1"/>
    </source>
</evidence>
<organism evidence="1 2">
    <name type="scientific">Nematocida displodere</name>
    <dbReference type="NCBI Taxonomy" id="1805483"/>
    <lineage>
        <taxon>Eukaryota</taxon>
        <taxon>Fungi</taxon>
        <taxon>Fungi incertae sedis</taxon>
        <taxon>Microsporidia</taxon>
        <taxon>Nematocida</taxon>
    </lineage>
</organism>
<dbReference type="AlphaFoldDB" id="A0A177EGV1"/>
<name>A0A177EGV1_9MICR</name>
<gene>
    <name evidence="1" type="ORF">NEDG_01872</name>
</gene>
<protein>
    <submittedName>
        <fullName evidence="1">Uncharacterized protein</fullName>
    </submittedName>
</protein>
<comment type="caution">
    <text evidence="1">The sequence shown here is derived from an EMBL/GenBank/DDBJ whole genome shotgun (WGS) entry which is preliminary data.</text>
</comment>
<dbReference type="GeneID" id="93648222"/>
<accession>A0A177EGV1</accession>
<keyword evidence="2" id="KW-1185">Reference proteome</keyword>
<dbReference type="RefSeq" id="XP_067544822.1">
    <property type="nucleotide sequence ID" value="XM_067689290.1"/>
</dbReference>
<reference evidence="1 2" key="1">
    <citation type="submission" date="2016-02" db="EMBL/GenBank/DDBJ databases">
        <title>Discovery of a natural microsporidian pathogen with a broad tissue tropism in Caenorhabditis elegans.</title>
        <authorList>
            <person name="Luallen R.J."/>
            <person name="Reinke A.W."/>
            <person name="Tong L."/>
            <person name="Botts M.R."/>
            <person name="Felix M.-A."/>
            <person name="Troemel E.R."/>
        </authorList>
    </citation>
    <scope>NUCLEOTIDE SEQUENCE [LARGE SCALE GENOMIC DNA]</scope>
    <source>
        <strain evidence="1 2">JUm2807</strain>
    </source>
</reference>
<dbReference type="EMBL" id="LTDL01000022">
    <property type="protein sequence ID" value="OAG31098.1"/>
    <property type="molecule type" value="Genomic_DNA"/>
</dbReference>
<dbReference type="OrthoDB" id="2194431at2759"/>
<sequence length="444" mass="51181">MSKFFEGLDGDSTKKVAKVIEQAFEDESEEEQKGVSNKEKKLEEIEAVCREASLKKPKDVELFFKRLTKYNNHFAKEGLPDVLVDFLNESDTKNASSILKQRKKKFLEKYAVTEVVLEIKEETKKRKSFMEEINSALLVDDPRKRLEVLGQLEEGEGLSLPEKHRINLYTIGTLIEEGVGQHYTEITSRLGREHHLTHNNPEEIDLLKTRVGRYVRRLLKHLQVLERYGKEWSTEFEQLKEMASLLKPATDAPHKGVLEIEFFLTQTSTPTEEYPLFTAIAKIRALPYPEALSLFKELGERSEKPDEETTTDTVCHAKMTEELGHRAFHERDFDTAIDLLEKAFYSKTIWSTPNTEVLLSILCLCFEKRMKERRFFALFKEDLQLVGNNPLLLKTETPKEEIARAFIALRLGDCSTTEEILTTLVPAFECHALLKNRAIEILLG</sequence>
<evidence type="ECO:0000313" key="2">
    <source>
        <dbReference type="Proteomes" id="UP000185944"/>
    </source>
</evidence>